<dbReference type="EMBL" id="MU007058">
    <property type="protein sequence ID" value="KAF2427675.1"/>
    <property type="molecule type" value="Genomic_DNA"/>
</dbReference>
<gene>
    <name evidence="1" type="ORF">EJ08DRAFT_651272</name>
</gene>
<evidence type="ECO:0000313" key="2">
    <source>
        <dbReference type="Proteomes" id="UP000800235"/>
    </source>
</evidence>
<sequence length="186" mass="20672">MPSPTGTPGDNIYYIKTHTPHISDFRIDGPYNHLNQTIPVIRQRLAPSPNGLTQFNELLIAHGIGYFTSLIVPLPLNGKVMHISLEIEENANVKHSLPAPCWVVIVANAEPITNGGSRTKNLDIEKTYGSLGEAERVARSIADRKMASIVQGRRRAEKKDEEGNLMLMVIGSFEAWIVTVRYEGER</sequence>
<keyword evidence="2" id="KW-1185">Reference proteome</keyword>
<dbReference type="AlphaFoldDB" id="A0A9P4NN08"/>
<protein>
    <submittedName>
        <fullName evidence="1">Uncharacterized protein</fullName>
    </submittedName>
</protein>
<comment type="caution">
    <text evidence="1">The sequence shown here is derived from an EMBL/GenBank/DDBJ whole genome shotgun (WGS) entry which is preliminary data.</text>
</comment>
<evidence type="ECO:0000313" key="1">
    <source>
        <dbReference type="EMBL" id="KAF2427675.1"/>
    </source>
</evidence>
<name>A0A9P4NN08_9PEZI</name>
<reference evidence="1" key="1">
    <citation type="journal article" date="2020" name="Stud. Mycol.">
        <title>101 Dothideomycetes genomes: a test case for predicting lifestyles and emergence of pathogens.</title>
        <authorList>
            <person name="Haridas S."/>
            <person name="Albert R."/>
            <person name="Binder M."/>
            <person name="Bloem J."/>
            <person name="Labutti K."/>
            <person name="Salamov A."/>
            <person name="Andreopoulos B."/>
            <person name="Baker S."/>
            <person name="Barry K."/>
            <person name="Bills G."/>
            <person name="Bluhm B."/>
            <person name="Cannon C."/>
            <person name="Castanera R."/>
            <person name="Culley D."/>
            <person name="Daum C."/>
            <person name="Ezra D."/>
            <person name="Gonzalez J."/>
            <person name="Henrissat B."/>
            <person name="Kuo A."/>
            <person name="Liang C."/>
            <person name="Lipzen A."/>
            <person name="Lutzoni F."/>
            <person name="Magnuson J."/>
            <person name="Mondo S."/>
            <person name="Nolan M."/>
            <person name="Ohm R."/>
            <person name="Pangilinan J."/>
            <person name="Park H.-J."/>
            <person name="Ramirez L."/>
            <person name="Alfaro M."/>
            <person name="Sun H."/>
            <person name="Tritt A."/>
            <person name="Yoshinaga Y."/>
            <person name="Zwiers L.-H."/>
            <person name="Turgeon B."/>
            <person name="Goodwin S."/>
            <person name="Spatafora J."/>
            <person name="Crous P."/>
            <person name="Grigoriev I."/>
        </authorList>
    </citation>
    <scope>NUCLEOTIDE SEQUENCE</scope>
    <source>
        <strain evidence="1">CBS 130266</strain>
    </source>
</reference>
<proteinExistence type="predicted"/>
<accession>A0A9P4NN08</accession>
<organism evidence="1 2">
    <name type="scientific">Tothia fuscella</name>
    <dbReference type="NCBI Taxonomy" id="1048955"/>
    <lineage>
        <taxon>Eukaryota</taxon>
        <taxon>Fungi</taxon>
        <taxon>Dikarya</taxon>
        <taxon>Ascomycota</taxon>
        <taxon>Pezizomycotina</taxon>
        <taxon>Dothideomycetes</taxon>
        <taxon>Pleosporomycetidae</taxon>
        <taxon>Venturiales</taxon>
        <taxon>Cylindrosympodiaceae</taxon>
        <taxon>Tothia</taxon>
    </lineage>
</organism>
<dbReference type="Proteomes" id="UP000800235">
    <property type="component" value="Unassembled WGS sequence"/>
</dbReference>